<organism evidence="3 4">
    <name type="scientific">Coprobacter fastidiosus</name>
    <dbReference type="NCBI Taxonomy" id="1099853"/>
    <lineage>
        <taxon>Bacteria</taxon>
        <taxon>Pseudomonadati</taxon>
        <taxon>Bacteroidota</taxon>
        <taxon>Bacteroidia</taxon>
        <taxon>Bacteroidales</taxon>
        <taxon>Barnesiellaceae</taxon>
        <taxon>Coprobacter</taxon>
    </lineage>
</organism>
<evidence type="ECO:0000313" key="4">
    <source>
        <dbReference type="Proteomes" id="UP000262954"/>
    </source>
</evidence>
<evidence type="ECO:0000259" key="2">
    <source>
        <dbReference type="Pfam" id="PF04536"/>
    </source>
</evidence>
<dbReference type="EMBL" id="DNWC01000051">
    <property type="protein sequence ID" value="HBJ08078.1"/>
    <property type="molecule type" value="Genomic_DNA"/>
</dbReference>
<keyword evidence="1" id="KW-0812">Transmembrane</keyword>
<dbReference type="Gene3D" id="3.10.310.50">
    <property type="match status" value="1"/>
</dbReference>
<evidence type="ECO:0000256" key="1">
    <source>
        <dbReference type="SAM" id="Phobius"/>
    </source>
</evidence>
<feature type="domain" description="TPM" evidence="2">
    <location>
        <begin position="42"/>
        <end position="162"/>
    </location>
</feature>
<comment type="caution">
    <text evidence="3">The sequence shown here is derived from an EMBL/GenBank/DDBJ whole genome shotgun (WGS) entry which is preliminary data.</text>
</comment>
<keyword evidence="1" id="KW-1133">Transmembrane helix</keyword>
<accession>A0A316R5D7</accession>
<dbReference type="PANTHER" id="PTHR30373">
    <property type="entry name" value="UPF0603 PROTEIN YGCG"/>
    <property type="match status" value="1"/>
</dbReference>
<gene>
    <name evidence="3" type="ORF">DDY73_03660</name>
</gene>
<dbReference type="InterPro" id="IPR007621">
    <property type="entry name" value="TPM_dom"/>
</dbReference>
<sequence>MKQIYFSILSFFLFSTTLLFGTEYTIGTVPNVHLQNAKAFVSNPDAILSPSTEQQINLLLDSLQTKTSAEVAVVAVNSIGDADIKQFATALFEHWGIGKREKDNGLLILFVLDQRKITFETGYGLEGILPDAICKRIQTRYMLPEFKTENYDKGMLQGLNVIYHRLSTPEVQDELWVQSQTAQEDWGKVLQYYAITSLLFSIILLFMIRSSVKSSKTKDNYEQYRALSGYKNTLTVLSFIFPVFVLFLYIWISIRLKQLRNKPRKCDLCGSKMRKLNEEEDNRYLTPQENTEEKLQSVDYDVWLCDQCGNTEVYPYENRYTKYSSCPQCHAKAYSLDRDRILIAPTPFSTGTGEKIYHCAHCNFQKKSTYIIPMIIVASGNNRRGGGFGGFSGGSFGGGRSGGGGATSGW</sequence>
<protein>
    <submittedName>
        <fullName evidence="3">TPM domain-containing protein</fullName>
    </submittedName>
</protein>
<proteinExistence type="predicted"/>
<name>A0A316R5D7_9BACT</name>
<reference evidence="3 4" key="1">
    <citation type="journal article" date="2018" name="Nat. Biotechnol.">
        <title>A standardized bacterial taxonomy based on genome phylogeny substantially revises the tree of life.</title>
        <authorList>
            <person name="Parks D.H."/>
            <person name="Chuvochina M."/>
            <person name="Waite D.W."/>
            <person name="Rinke C."/>
            <person name="Skarshewski A."/>
            <person name="Chaumeil P.A."/>
            <person name="Hugenholtz P."/>
        </authorList>
    </citation>
    <scope>NUCLEOTIDE SEQUENCE [LARGE SCALE GENOMIC DNA]</scope>
    <source>
        <strain evidence="3">UBA11482</strain>
    </source>
</reference>
<feature type="transmembrane region" description="Helical" evidence="1">
    <location>
        <begin position="190"/>
        <end position="208"/>
    </location>
</feature>
<feature type="transmembrane region" description="Helical" evidence="1">
    <location>
        <begin position="229"/>
        <end position="252"/>
    </location>
</feature>
<evidence type="ECO:0000313" key="3">
    <source>
        <dbReference type="EMBL" id="HBJ08078.1"/>
    </source>
</evidence>
<dbReference type="AlphaFoldDB" id="A0A316R5D7"/>
<dbReference type="Proteomes" id="UP000262954">
    <property type="component" value="Unassembled WGS sequence"/>
</dbReference>
<dbReference type="Pfam" id="PF04536">
    <property type="entry name" value="TPM_phosphatase"/>
    <property type="match status" value="1"/>
</dbReference>
<dbReference type="PANTHER" id="PTHR30373:SF2">
    <property type="entry name" value="UPF0603 PROTEIN YGCG"/>
    <property type="match status" value="1"/>
</dbReference>
<keyword evidence="1" id="KW-0472">Membrane</keyword>
<dbReference type="RefSeq" id="WP_022390087.1">
    <property type="nucleotide sequence ID" value="NZ_CAUAJF010000014.1"/>
</dbReference>